<comment type="similarity">
    <text evidence="2">Belongs to the TerC family.</text>
</comment>
<evidence type="ECO:0000256" key="6">
    <source>
        <dbReference type="SAM" id="Phobius"/>
    </source>
</evidence>
<dbReference type="Pfam" id="PF03741">
    <property type="entry name" value="TerC"/>
    <property type="match status" value="1"/>
</dbReference>
<dbReference type="GO" id="GO:0016020">
    <property type="term" value="C:membrane"/>
    <property type="evidence" value="ECO:0007669"/>
    <property type="project" value="UniProtKB-SubCell"/>
</dbReference>
<feature type="transmembrane region" description="Helical" evidence="6">
    <location>
        <begin position="177"/>
        <end position="200"/>
    </location>
</feature>
<feature type="transmembrane region" description="Helical" evidence="6">
    <location>
        <begin position="53"/>
        <end position="70"/>
    </location>
</feature>
<keyword evidence="3 6" id="KW-0812">Transmembrane</keyword>
<evidence type="ECO:0000313" key="8">
    <source>
        <dbReference type="Proteomes" id="UP000559117"/>
    </source>
</evidence>
<evidence type="ECO:0000256" key="3">
    <source>
        <dbReference type="ARBA" id="ARBA00022692"/>
    </source>
</evidence>
<evidence type="ECO:0000256" key="5">
    <source>
        <dbReference type="ARBA" id="ARBA00023136"/>
    </source>
</evidence>
<dbReference type="EMBL" id="JACHFH010000001">
    <property type="protein sequence ID" value="MBB5334996.1"/>
    <property type="molecule type" value="Genomic_DNA"/>
</dbReference>
<keyword evidence="8" id="KW-1185">Reference proteome</keyword>
<comment type="subcellular location">
    <subcellularLocation>
        <location evidence="1">Membrane</location>
        <topology evidence="1">Multi-pass membrane protein</topology>
    </subcellularLocation>
</comment>
<reference evidence="7 8" key="1">
    <citation type="submission" date="2020-08" db="EMBL/GenBank/DDBJ databases">
        <title>Genomic Encyclopedia of Type Strains, Phase IV (KMG-IV): sequencing the most valuable type-strain genomes for metagenomic binning, comparative biology and taxonomic classification.</title>
        <authorList>
            <person name="Goeker M."/>
        </authorList>
    </citation>
    <scope>NUCLEOTIDE SEQUENCE [LARGE SCALE GENOMIC DNA]</scope>
    <source>
        <strain evidence="7 8">DSM 24661</strain>
    </source>
</reference>
<organism evidence="7 8">
    <name type="scientific">Pectinatus brassicae</name>
    <dbReference type="NCBI Taxonomy" id="862415"/>
    <lineage>
        <taxon>Bacteria</taxon>
        <taxon>Bacillati</taxon>
        <taxon>Bacillota</taxon>
        <taxon>Negativicutes</taxon>
        <taxon>Selenomonadales</taxon>
        <taxon>Selenomonadaceae</taxon>
        <taxon>Pectinatus</taxon>
    </lineage>
</organism>
<feature type="transmembrane region" description="Helical" evidence="6">
    <location>
        <begin position="153"/>
        <end position="171"/>
    </location>
</feature>
<proteinExistence type="inferred from homology"/>
<dbReference type="Proteomes" id="UP000559117">
    <property type="component" value="Unassembled WGS sequence"/>
</dbReference>
<keyword evidence="5 6" id="KW-0472">Membrane</keyword>
<evidence type="ECO:0000256" key="2">
    <source>
        <dbReference type="ARBA" id="ARBA00007511"/>
    </source>
</evidence>
<feature type="transmembrane region" description="Helical" evidence="6">
    <location>
        <begin position="122"/>
        <end position="146"/>
    </location>
</feature>
<dbReference type="PANTHER" id="PTHR30238:SF4">
    <property type="entry name" value="SLL1022 PROTEIN"/>
    <property type="match status" value="1"/>
</dbReference>
<name>A0A840UD40_9FIRM</name>
<dbReference type="NCBIfam" id="TIGR03717">
    <property type="entry name" value="R_switched_YjbE"/>
    <property type="match status" value="1"/>
</dbReference>
<comment type="caution">
    <text evidence="7">The sequence shown here is derived from an EMBL/GenBank/DDBJ whole genome shotgun (WGS) entry which is preliminary data.</text>
</comment>
<gene>
    <name evidence="7" type="ORF">HNR32_000096</name>
</gene>
<keyword evidence="4 6" id="KW-1133">Transmembrane helix</keyword>
<sequence>MLDLILSGDNAVLIALACKKLPKQHHLKAMIIGCSGAIIIRILLTVFATELLAVPYIQFIGGFALFYIAIKLLDNGHDEENTAAPATLLGAVKTIIIADFIMSIDNVLSMAGLANTIPNERWSLIICGLLISLPIVICGAQIFLLIMQKFPSLIYLGSAILAFTAAKMILMDKALGHYLIYFNGWLEAIFMISIFLWGLYKNKQTAH</sequence>
<protein>
    <submittedName>
        <fullName evidence="7">YjbE family integral membrane protein</fullName>
    </submittedName>
</protein>
<feature type="transmembrane region" description="Helical" evidence="6">
    <location>
        <begin position="82"/>
        <end position="102"/>
    </location>
</feature>
<evidence type="ECO:0000256" key="1">
    <source>
        <dbReference type="ARBA" id="ARBA00004141"/>
    </source>
</evidence>
<evidence type="ECO:0000256" key="4">
    <source>
        <dbReference type="ARBA" id="ARBA00022989"/>
    </source>
</evidence>
<dbReference type="PANTHER" id="PTHR30238">
    <property type="entry name" value="MEMBRANE BOUND PREDICTED REDOX MODULATOR"/>
    <property type="match status" value="1"/>
</dbReference>
<dbReference type="InterPro" id="IPR005496">
    <property type="entry name" value="Integral_membrane_TerC"/>
</dbReference>
<dbReference type="InterPro" id="IPR022301">
    <property type="entry name" value="Integral_membrane_YjbE"/>
</dbReference>
<dbReference type="AlphaFoldDB" id="A0A840UD40"/>
<accession>A0A840UD40</accession>
<evidence type="ECO:0000313" key="7">
    <source>
        <dbReference type="EMBL" id="MBB5334996.1"/>
    </source>
</evidence>
<feature type="transmembrane region" description="Helical" evidence="6">
    <location>
        <begin position="29"/>
        <end position="47"/>
    </location>
</feature>